<evidence type="ECO:0000313" key="3">
    <source>
        <dbReference type="EMBL" id="CRZ01566.1"/>
    </source>
</evidence>
<keyword evidence="2" id="KW-1133">Transmembrane helix</keyword>
<proteinExistence type="predicted"/>
<protein>
    <submittedName>
        <fullName evidence="3">Uncharacterized protein</fullName>
    </submittedName>
</protein>
<dbReference type="EMBL" id="HACM01001124">
    <property type="protein sequence ID" value="CRZ01566.1"/>
    <property type="molecule type" value="Transcribed_RNA"/>
</dbReference>
<keyword evidence="2" id="KW-0812">Transmembrane</keyword>
<dbReference type="AlphaFoldDB" id="A0A0H5QJR3"/>
<keyword evidence="2" id="KW-0472">Membrane</keyword>
<organism evidence="3">
    <name type="scientific">Spongospora subterranea</name>
    <dbReference type="NCBI Taxonomy" id="70186"/>
    <lineage>
        <taxon>Eukaryota</taxon>
        <taxon>Sar</taxon>
        <taxon>Rhizaria</taxon>
        <taxon>Endomyxa</taxon>
        <taxon>Phytomyxea</taxon>
        <taxon>Plasmodiophorida</taxon>
        <taxon>Plasmodiophoridae</taxon>
        <taxon>Spongospora</taxon>
    </lineage>
</organism>
<accession>A0A0H5QJR3</accession>
<feature type="compositionally biased region" description="Basic and acidic residues" evidence="1">
    <location>
        <begin position="1"/>
        <end position="13"/>
    </location>
</feature>
<name>A0A0H5QJR3_9EUKA</name>
<sequence length="239" mass="26614">MDHCVEIRPESSVRTRQMTRTENTSGSSNPPVDVNSGAEQIVDLVKALVPEPLDTSQLDRLLKCLQSSELSKNVESRMALNLTMKSDSMNPANVVSILNDLLPYDLDRGQRILIHQIVSYKTPGHILILQENPTWSSRHGQSRYYTLIDEIAKFNLTKNVGTRRDDIGYRFMFSFNMVRDIKRCKNVMMKLIPAAFALSPLAIAAGAVGPSREPAAFSAIVFNNHSGEADVSNGEFFSL</sequence>
<reference evidence="3" key="1">
    <citation type="submission" date="2015-04" db="EMBL/GenBank/DDBJ databases">
        <title>The genome sequence of the plant pathogenic Rhizarian Plasmodiophora brassicae reveals insights in its biotrophic life cycle and the origin of chitin synthesis.</title>
        <authorList>
            <person name="Schwelm A."/>
            <person name="Fogelqvist J."/>
            <person name="Knaust A."/>
            <person name="Julke S."/>
            <person name="Lilja T."/>
            <person name="Dhandapani V."/>
            <person name="Bonilla-Rosso G."/>
            <person name="Karlsson M."/>
            <person name="Shevchenko A."/>
            <person name="Choi S.R."/>
            <person name="Kim H.G."/>
            <person name="Park J.Y."/>
            <person name="Lim Y.P."/>
            <person name="Ludwig-Muller J."/>
            <person name="Dixelius C."/>
        </authorList>
    </citation>
    <scope>NUCLEOTIDE SEQUENCE</scope>
    <source>
        <tissue evidence="3">Potato root galls</tissue>
    </source>
</reference>
<feature type="compositionally biased region" description="Polar residues" evidence="1">
    <location>
        <begin position="14"/>
        <end position="30"/>
    </location>
</feature>
<evidence type="ECO:0000256" key="1">
    <source>
        <dbReference type="SAM" id="MobiDB-lite"/>
    </source>
</evidence>
<feature type="transmembrane region" description="Helical" evidence="2">
    <location>
        <begin position="187"/>
        <end position="208"/>
    </location>
</feature>
<evidence type="ECO:0000256" key="2">
    <source>
        <dbReference type="SAM" id="Phobius"/>
    </source>
</evidence>
<feature type="region of interest" description="Disordered" evidence="1">
    <location>
        <begin position="1"/>
        <end position="35"/>
    </location>
</feature>